<dbReference type="RefSeq" id="WP_311708261.1">
    <property type="nucleotide sequence ID" value="NZ_JAVREL010000028.1"/>
</dbReference>
<dbReference type="Proteomes" id="UP001183246">
    <property type="component" value="Unassembled WGS sequence"/>
</dbReference>
<dbReference type="InterPro" id="IPR036388">
    <property type="entry name" value="WH-like_DNA-bd_sf"/>
</dbReference>
<keyword evidence="3" id="KW-0238">DNA-binding</keyword>
<feature type="domain" description="HTH lysR-type" evidence="6">
    <location>
        <begin position="4"/>
        <end position="61"/>
    </location>
</feature>
<evidence type="ECO:0000313" key="8">
    <source>
        <dbReference type="Proteomes" id="UP001183246"/>
    </source>
</evidence>
<reference evidence="8" key="1">
    <citation type="submission" date="2023-07" db="EMBL/GenBank/DDBJ databases">
        <title>30 novel species of actinomycetes from the DSMZ collection.</title>
        <authorList>
            <person name="Nouioui I."/>
        </authorList>
    </citation>
    <scope>NUCLEOTIDE SEQUENCE [LARGE SCALE GENOMIC DNA]</scope>
    <source>
        <strain evidence="8">DSM 44938</strain>
    </source>
</reference>
<evidence type="ECO:0000313" key="7">
    <source>
        <dbReference type="EMBL" id="MDT0347136.1"/>
    </source>
</evidence>
<protein>
    <submittedName>
        <fullName evidence="7">LysR family transcriptional regulator</fullName>
    </submittedName>
</protein>
<dbReference type="CDD" id="cd08414">
    <property type="entry name" value="PBP2_LTTR_aromatics_like"/>
    <property type="match status" value="1"/>
</dbReference>
<dbReference type="EMBL" id="JAVREL010000028">
    <property type="protein sequence ID" value="MDT0347136.1"/>
    <property type="molecule type" value="Genomic_DNA"/>
</dbReference>
<comment type="caution">
    <text evidence="7">The sequence shown here is derived from an EMBL/GenBank/DDBJ whole genome shotgun (WGS) entry which is preliminary data.</text>
</comment>
<gene>
    <name evidence="7" type="ORF">RM590_31840</name>
</gene>
<dbReference type="PROSITE" id="PS50931">
    <property type="entry name" value="HTH_LYSR"/>
    <property type="match status" value="1"/>
</dbReference>
<feature type="region of interest" description="Disordered" evidence="5">
    <location>
        <begin position="208"/>
        <end position="232"/>
    </location>
</feature>
<organism evidence="7 8">
    <name type="scientific">Streptomyces litchfieldiae</name>
    <dbReference type="NCBI Taxonomy" id="3075543"/>
    <lineage>
        <taxon>Bacteria</taxon>
        <taxon>Bacillati</taxon>
        <taxon>Actinomycetota</taxon>
        <taxon>Actinomycetes</taxon>
        <taxon>Kitasatosporales</taxon>
        <taxon>Streptomycetaceae</taxon>
        <taxon>Streptomyces</taxon>
    </lineage>
</organism>
<keyword evidence="2" id="KW-0805">Transcription regulation</keyword>
<keyword evidence="8" id="KW-1185">Reference proteome</keyword>
<dbReference type="Gene3D" id="3.40.190.290">
    <property type="match status" value="1"/>
</dbReference>
<evidence type="ECO:0000256" key="4">
    <source>
        <dbReference type="ARBA" id="ARBA00023163"/>
    </source>
</evidence>
<evidence type="ECO:0000256" key="1">
    <source>
        <dbReference type="ARBA" id="ARBA00009437"/>
    </source>
</evidence>
<evidence type="ECO:0000259" key="6">
    <source>
        <dbReference type="PROSITE" id="PS50931"/>
    </source>
</evidence>
<name>A0ABU2MZQ8_9ACTN</name>
<proteinExistence type="inferred from homology"/>
<sequence length="309" mass="33624">MDGFEARELRYFVTVAEELNFSRAAERLGMAQPPLSRAIRQMERRLGADLFHRDTRHVALTDLGRTMLDEARFALDVLTAVTRRARRAAHSTPTLVVTAKPGIATGMLRRVVDAYAASPGAARVEITVGGYREQADMVRDGRADVALLGSYFDARGLDVEPLTTERRVAALPAGHPLTRRGELRCRDLRGEPVPQWPRSTPAERAYWSGRDRDMARPPSGAPDAGADVSGPAVSDPGQLIEVVALGQAVALIPESVADGNPRADVVYRPVTDATPYTIAVAWSEHSRAHHVARFVTTATSLYLARNVAS</sequence>
<comment type="similarity">
    <text evidence="1">Belongs to the LysR transcriptional regulatory family.</text>
</comment>
<dbReference type="PRINTS" id="PR00039">
    <property type="entry name" value="HTHLYSR"/>
</dbReference>
<dbReference type="Pfam" id="PF00126">
    <property type="entry name" value="HTH_1"/>
    <property type="match status" value="1"/>
</dbReference>
<evidence type="ECO:0000256" key="5">
    <source>
        <dbReference type="SAM" id="MobiDB-lite"/>
    </source>
</evidence>
<dbReference type="Pfam" id="PF03466">
    <property type="entry name" value="LysR_substrate"/>
    <property type="match status" value="1"/>
</dbReference>
<accession>A0ABU2MZQ8</accession>
<dbReference type="SUPFAM" id="SSF46785">
    <property type="entry name" value="Winged helix' DNA-binding domain"/>
    <property type="match status" value="1"/>
</dbReference>
<evidence type="ECO:0000256" key="2">
    <source>
        <dbReference type="ARBA" id="ARBA00023015"/>
    </source>
</evidence>
<dbReference type="Gene3D" id="1.10.10.10">
    <property type="entry name" value="Winged helix-like DNA-binding domain superfamily/Winged helix DNA-binding domain"/>
    <property type="match status" value="1"/>
</dbReference>
<keyword evidence="4" id="KW-0804">Transcription</keyword>
<dbReference type="InterPro" id="IPR036390">
    <property type="entry name" value="WH_DNA-bd_sf"/>
</dbReference>
<dbReference type="SUPFAM" id="SSF53850">
    <property type="entry name" value="Periplasmic binding protein-like II"/>
    <property type="match status" value="1"/>
</dbReference>
<dbReference type="Gene3D" id="3.40.190.10">
    <property type="entry name" value="Periplasmic binding protein-like II"/>
    <property type="match status" value="2"/>
</dbReference>
<dbReference type="PANTHER" id="PTHR30346">
    <property type="entry name" value="TRANSCRIPTIONAL DUAL REGULATOR HCAR-RELATED"/>
    <property type="match status" value="1"/>
</dbReference>
<dbReference type="PANTHER" id="PTHR30346:SF0">
    <property type="entry name" value="HCA OPERON TRANSCRIPTIONAL ACTIVATOR HCAR"/>
    <property type="match status" value="1"/>
</dbReference>
<dbReference type="InterPro" id="IPR005119">
    <property type="entry name" value="LysR_subst-bd"/>
</dbReference>
<dbReference type="InterPro" id="IPR000847">
    <property type="entry name" value="LysR_HTH_N"/>
</dbReference>
<evidence type="ECO:0000256" key="3">
    <source>
        <dbReference type="ARBA" id="ARBA00023125"/>
    </source>
</evidence>